<proteinExistence type="predicted"/>
<dbReference type="EMBL" id="JAYKTO010000002">
    <property type="protein sequence ID" value="MEB3520437.1"/>
    <property type="molecule type" value="Genomic_DNA"/>
</dbReference>
<feature type="chain" id="PRO_5047220302" evidence="3">
    <location>
        <begin position="24"/>
        <end position="421"/>
    </location>
</feature>
<dbReference type="InterPro" id="IPR058088">
    <property type="entry name" value="PcsB"/>
</dbReference>
<protein>
    <submittedName>
        <fullName evidence="5">CHAP domain-containing protein</fullName>
    </submittedName>
</protein>
<comment type="caution">
    <text evidence="5">The sequence shown here is derived from an EMBL/GenBank/DDBJ whole genome shotgun (WGS) entry which is preliminary data.</text>
</comment>
<gene>
    <name evidence="5" type="ORF">SM122_07675</name>
</gene>
<keyword evidence="2" id="KW-0175">Coiled coil</keyword>
<name>A0ABU6B9B9_9STRE</name>
<evidence type="ECO:0000256" key="1">
    <source>
        <dbReference type="ARBA" id="ARBA00022729"/>
    </source>
</evidence>
<dbReference type="InterPro" id="IPR038765">
    <property type="entry name" value="Papain-like_cys_pep_sf"/>
</dbReference>
<accession>A0ABU6B9B9</accession>
<dbReference type="InterPro" id="IPR057309">
    <property type="entry name" value="PcsB_CC"/>
</dbReference>
<dbReference type="PROSITE" id="PS50911">
    <property type="entry name" value="CHAP"/>
    <property type="match status" value="1"/>
</dbReference>
<dbReference type="NCBIfam" id="NF046104">
    <property type="entry name" value="PptglHdxlasePcsB"/>
    <property type="match status" value="1"/>
</dbReference>
<dbReference type="InterPro" id="IPR007921">
    <property type="entry name" value="CHAP_dom"/>
</dbReference>
<evidence type="ECO:0000259" key="4">
    <source>
        <dbReference type="PROSITE" id="PS50911"/>
    </source>
</evidence>
<keyword evidence="1 3" id="KW-0732">Signal</keyword>
<feature type="coiled-coil region" evidence="2">
    <location>
        <begin position="34"/>
        <end position="96"/>
    </location>
</feature>
<sequence length="421" mass="44134">MKKKLFATILLSTVALSQGAVVAGVSADSTDDKIAAQDNKINSINQQQQSAQAQVDQIQGQVSEIKQQQENLQAENDRLNEESERLSAEIDELSKNIVARQESLANQARSAQTTGTATSYINAIVSSGSLTEAISRISAMNEIADANNKMLQEQKRDKEDIAQKQKENNDAINTVIANKQQLEDDAQALSTKEAELKVAQLNLAAEKSSAENEKNALLQQKAEAEKAAAAAAAAEAAYRAKQKEQQAAVKASANTSLQAQVQAAAQTPVATPAAAPAATPAAAQTSVAAQPAVQTQAAAAPVATTSRPTYSTSASSYPVGECTWGAKTLAPWAGDYWGNGGQWAASAAAAGFRTGSQPQVGAIACWNDGGYGHVAVVTAVQSTTSIQVSESNYNGIRSIGNYRGWFNPTTAQGTVTYIYPN</sequence>
<dbReference type="Proteomes" id="UP001308656">
    <property type="component" value="Unassembled WGS sequence"/>
</dbReference>
<dbReference type="Pfam" id="PF05257">
    <property type="entry name" value="CHAP"/>
    <property type="match status" value="1"/>
</dbReference>
<reference evidence="5 6" key="1">
    <citation type="submission" date="2024-01" db="EMBL/GenBank/DDBJ databases">
        <title>Description of Streptococcus dentalis sp. nov., Streptococcus gingivalis sp. nov., Streptococcus lingualis sp. nov. isolated from human oral cavity.</title>
        <authorList>
            <person name="Choi Y.S."/>
            <person name="Goo B.J."/>
            <person name="Bae J.W."/>
        </authorList>
    </citation>
    <scope>NUCLEOTIDE SEQUENCE [LARGE SCALE GENOMIC DNA]</scope>
    <source>
        <strain evidence="5 6">S2</strain>
    </source>
</reference>
<feature type="domain" description="Peptidase C51" evidence="4">
    <location>
        <begin position="297"/>
        <end position="419"/>
    </location>
</feature>
<dbReference type="Pfam" id="PF24568">
    <property type="entry name" value="CC_PcsB"/>
    <property type="match status" value="1"/>
</dbReference>
<dbReference type="InterPro" id="IPR009148">
    <property type="entry name" value="PcsB-like"/>
</dbReference>
<dbReference type="SUPFAM" id="SSF54001">
    <property type="entry name" value="Cysteine proteinases"/>
    <property type="match status" value="1"/>
</dbReference>
<dbReference type="RefSeq" id="WP_324737929.1">
    <property type="nucleotide sequence ID" value="NZ_JAYKTO010000002.1"/>
</dbReference>
<evidence type="ECO:0000256" key="2">
    <source>
        <dbReference type="SAM" id="Coils"/>
    </source>
</evidence>
<feature type="coiled-coil region" evidence="2">
    <location>
        <begin position="147"/>
        <end position="244"/>
    </location>
</feature>
<keyword evidence="6" id="KW-1185">Reference proteome</keyword>
<evidence type="ECO:0000313" key="6">
    <source>
        <dbReference type="Proteomes" id="UP001308656"/>
    </source>
</evidence>
<dbReference type="Gene3D" id="6.10.250.3150">
    <property type="match status" value="1"/>
</dbReference>
<evidence type="ECO:0000256" key="3">
    <source>
        <dbReference type="SAM" id="SignalP"/>
    </source>
</evidence>
<dbReference type="Gene3D" id="3.90.1720.10">
    <property type="entry name" value="endopeptidase domain like (from Nostoc punctiforme)"/>
    <property type="match status" value="1"/>
</dbReference>
<evidence type="ECO:0000313" key="5">
    <source>
        <dbReference type="EMBL" id="MEB3520437.1"/>
    </source>
</evidence>
<organism evidence="5 6">
    <name type="scientific">Streptococcus gingivalis</name>
    <dbReference type="NCBI Taxonomy" id="3111861"/>
    <lineage>
        <taxon>Bacteria</taxon>
        <taxon>Bacillati</taxon>
        <taxon>Bacillota</taxon>
        <taxon>Bacilli</taxon>
        <taxon>Lactobacillales</taxon>
        <taxon>Streptococcaceae</taxon>
        <taxon>Streptococcus</taxon>
    </lineage>
</organism>
<dbReference type="PRINTS" id="PR01852">
    <property type="entry name" value="SIBAPROTEIN"/>
</dbReference>
<feature type="signal peptide" evidence="3">
    <location>
        <begin position="1"/>
        <end position="23"/>
    </location>
</feature>